<dbReference type="PRINTS" id="PR00956">
    <property type="entry name" value="FLGMOTORFLIN"/>
</dbReference>
<evidence type="ECO:0000256" key="6">
    <source>
        <dbReference type="ARBA" id="ARBA00023136"/>
    </source>
</evidence>
<dbReference type="NCBIfam" id="TIGR02480">
    <property type="entry name" value="fliN"/>
    <property type="match status" value="1"/>
</dbReference>
<dbReference type="SUPFAM" id="SSF101801">
    <property type="entry name" value="Surface presentation of antigens (SPOA)"/>
    <property type="match status" value="1"/>
</dbReference>
<evidence type="ECO:0000256" key="5">
    <source>
        <dbReference type="ARBA" id="ARBA00022779"/>
    </source>
</evidence>
<dbReference type="Gene3D" id="2.30.330.10">
    <property type="entry name" value="SpoA-like"/>
    <property type="match status" value="1"/>
</dbReference>
<proteinExistence type="inferred from homology"/>
<evidence type="ECO:0000313" key="8">
    <source>
        <dbReference type="EMBL" id="GAA3666021.1"/>
    </source>
</evidence>
<feature type="domain" description="Flagellar motor switch protein FliN-like C-terminal" evidence="7">
    <location>
        <begin position="146"/>
        <end position="216"/>
    </location>
</feature>
<dbReference type="InterPro" id="IPR051469">
    <property type="entry name" value="FliN/MopA/SpaO"/>
</dbReference>
<comment type="similarity">
    <text evidence="2">Belongs to the FliN/MopA/SpaO family.</text>
</comment>
<organism evidence="8 9">
    <name type="scientific">Microbacterium marinilacus</name>
    <dbReference type="NCBI Taxonomy" id="415209"/>
    <lineage>
        <taxon>Bacteria</taxon>
        <taxon>Bacillati</taxon>
        <taxon>Actinomycetota</taxon>
        <taxon>Actinomycetes</taxon>
        <taxon>Micrococcales</taxon>
        <taxon>Microbacteriaceae</taxon>
        <taxon>Microbacterium</taxon>
    </lineage>
</organism>
<dbReference type="PANTHER" id="PTHR43484:SF1">
    <property type="entry name" value="FLAGELLAR MOTOR SWITCH PROTEIN FLIN"/>
    <property type="match status" value="1"/>
</dbReference>
<keyword evidence="5" id="KW-0283">Flagellar rotation</keyword>
<dbReference type="PANTHER" id="PTHR43484">
    <property type="match status" value="1"/>
</dbReference>
<gene>
    <name evidence="8" type="ORF">GCM10022202_30240</name>
</gene>
<keyword evidence="6" id="KW-0472">Membrane</keyword>
<accession>A0ABP7BQG2</accession>
<dbReference type="InterPro" id="IPR036429">
    <property type="entry name" value="SpoA-like_sf"/>
</dbReference>
<evidence type="ECO:0000259" key="7">
    <source>
        <dbReference type="Pfam" id="PF01052"/>
    </source>
</evidence>
<keyword evidence="4" id="KW-0145">Chemotaxis</keyword>
<keyword evidence="3" id="KW-1003">Cell membrane</keyword>
<dbReference type="InterPro" id="IPR001543">
    <property type="entry name" value="FliN-like_C"/>
</dbReference>
<dbReference type="Proteomes" id="UP001410795">
    <property type="component" value="Unassembled WGS sequence"/>
</dbReference>
<dbReference type="InterPro" id="IPR001172">
    <property type="entry name" value="FliN_T3SS_HrcQb"/>
</dbReference>
<evidence type="ECO:0000256" key="4">
    <source>
        <dbReference type="ARBA" id="ARBA00022500"/>
    </source>
</evidence>
<keyword evidence="9" id="KW-1185">Reference proteome</keyword>
<evidence type="ECO:0000256" key="1">
    <source>
        <dbReference type="ARBA" id="ARBA00004413"/>
    </source>
</evidence>
<reference evidence="9" key="1">
    <citation type="journal article" date="2019" name="Int. J. Syst. Evol. Microbiol.">
        <title>The Global Catalogue of Microorganisms (GCM) 10K type strain sequencing project: providing services to taxonomists for standard genome sequencing and annotation.</title>
        <authorList>
            <consortium name="The Broad Institute Genomics Platform"/>
            <consortium name="The Broad Institute Genome Sequencing Center for Infectious Disease"/>
            <person name="Wu L."/>
            <person name="Ma J."/>
        </authorList>
    </citation>
    <scope>NUCLEOTIDE SEQUENCE [LARGE SCALE GENOMIC DNA]</scope>
    <source>
        <strain evidence="9">JCM 16546</strain>
    </source>
</reference>
<comment type="subcellular location">
    <subcellularLocation>
        <location evidence="1">Cell membrane</location>
        <topology evidence="1">Peripheral membrane protein</topology>
        <orientation evidence="1">Cytoplasmic side</orientation>
    </subcellularLocation>
</comment>
<dbReference type="RefSeq" id="WP_308122750.1">
    <property type="nucleotide sequence ID" value="NZ_BAAAYV010000020.1"/>
</dbReference>
<dbReference type="Pfam" id="PF01052">
    <property type="entry name" value="FliMN_C"/>
    <property type="match status" value="1"/>
</dbReference>
<sequence length="221" mass="22759">MSITAHESAVAAAFAARMPTTTAISARASQASGDTGDAVIASYVGDTSAELAVLLLDPGALNDGVPHAPLGDRLHDALDAAAATLGPGVLGQTRLGDASALFSHPQAQIFDLQDDAGRVVGRLAVRVTPGTAASSAASTSSRRLHRIAGVEMDLTVEIGRTRMAVRDVLDLTPGRVVELDRSAGAPADVKLNGRLIAHGEIVVVDQDYAVRITRILENAEV</sequence>
<dbReference type="InterPro" id="IPR012826">
    <property type="entry name" value="FliN"/>
</dbReference>
<evidence type="ECO:0000313" key="9">
    <source>
        <dbReference type="Proteomes" id="UP001410795"/>
    </source>
</evidence>
<name>A0ABP7BQG2_9MICO</name>
<evidence type="ECO:0000256" key="2">
    <source>
        <dbReference type="ARBA" id="ARBA00009226"/>
    </source>
</evidence>
<dbReference type="EMBL" id="BAAAYV010000020">
    <property type="protein sequence ID" value="GAA3666021.1"/>
    <property type="molecule type" value="Genomic_DNA"/>
</dbReference>
<evidence type="ECO:0000256" key="3">
    <source>
        <dbReference type="ARBA" id="ARBA00022475"/>
    </source>
</evidence>
<comment type="caution">
    <text evidence="8">The sequence shown here is derived from an EMBL/GenBank/DDBJ whole genome shotgun (WGS) entry which is preliminary data.</text>
</comment>
<protein>
    <recommendedName>
        <fullName evidence="7">Flagellar motor switch protein FliN-like C-terminal domain-containing protein</fullName>
    </recommendedName>
</protein>